<evidence type="ECO:0000313" key="2">
    <source>
        <dbReference type="Proteomes" id="UP001296104"/>
    </source>
</evidence>
<comment type="caution">
    <text evidence="1">The sequence shown here is derived from an EMBL/GenBank/DDBJ whole genome shotgun (WGS) entry which is preliminary data.</text>
</comment>
<dbReference type="EMBL" id="CAVMBE010000005">
    <property type="protein sequence ID" value="CAK3839696.1"/>
    <property type="molecule type" value="Genomic_DNA"/>
</dbReference>
<organism evidence="1 2">
    <name type="scientific">Lecanosticta acicola</name>
    <dbReference type="NCBI Taxonomy" id="111012"/>
    <lineage>
        <taxon>Eukaryota</taxon>
        <taxon>Fungi</taxon>
        <taxon>Dikarya</taxon>
        <taxon>Ascomycota</taxon>
        <taxon>Pezizomycotina</taxon>
        <taxon>Dothideomycetes</taxon>
        <taxon>Dothideomycetidae</taxon>
        <taxon>Mycosphaerellales</taxon>
        <taxon>Mycosphaerellaceae</taxon>
        <taxon>Lecanosticta</taxon>
    </lineage>
</organism>
<sequence>MASSSNRNTCQEQDLRYYYKLAYGRLFFSNLYQEAQNVNLAFVHFLDTTHLELLTAFRRDQDYDAFRALVSRQRNRPSENTNLAVEALSDAAAVLERNGRHWEAVRMGEFVQQMVSHAQDLANDGS</sequence>
<evidence type="ECO:0000313" key="1">
    <source>
        <dbReference type="EMBL" id="CAK3839696.1"/>
    </source>
</evidence>
<dbReference type="AlphaFoldDB" id="A0AAI9E7U9"/>
<accession>A0AAI9E7U9</accession>
<dbReference type="Proteomes" id="UP001296104">
    <property type="component" value="Unassembled WGS sequence"/>
</dbReference>
<reference evidence="1" key="1">
    <citation type="submission" date="2023-11" db="EMBL/GenBank/DDBJ databases">
        <authorList>
            <person name="Alioto T."/>
            <person name="Alioto T."/>
            <person name="Gomez Garrido J."/>
        </authorList>
    </citation>
    <scope>NUCLEOTIDE SEQUENCE</scope>
</reference>
<gene>
    <name evidence="1" type="ORF">LECACI_7A001476</name>
</gene>
<proteinExistence type="predicted"/>
<protein>
    <submittedName>
        <fullName evidence="1">Uncharacterized protein</fullName>
    </submittedName>
</protein>
<keyword evidence="2" id="KW-1185">Reference proteome</keyword>
<name>A0AAI9E7U9_9PEZI</name>